<sequence length="115" mass="12664">MSNRSVAAVHGGCGAIMEECSAAFSDKASATIAKFAGFHAVSGIGLRKNGSRRGHFEGARTHVDSNGDFDFAVVLNTRDFAFDQEFEDLTENQAHLLQYGSMPWFPRSRNEKWGY</sequence>
<evidence type="ECO:0000313" key="2">
    <source>
        <dbReference type="Proteomes" id="UP000562682"/>
    </source>
</evidence>
<dbReference type="Proteomes" id="UP000562682">
    <property type="component" value="Unassembled WGS sequence"/>
</dbReference>
<protein>
    <submittedName>
        <fullName evidence="1">Penicillin-binding protein</fullName>
    </submittedName>
</protein>
<dbReference type="EMBL" id="JAAOAK010000250">
    <property type="protein sequence ID" value="KAF5679988.1"/>
    <property type="molecule type" value="Genomic_DNA"/>
</dbReference>
<reference evidence="1 2" key="1">
    <citation type="submission" date="2020-05" db="EMBL/GenBank/DDBJ databases">
        <title>Identification and distribution of gene clusters putatively required for synthesis of sphingolipid metabolism inhibitors in phylogenetically diverse species of the filamentous fungus Fusarium.</title>
        <authorList>
            <person name="Kim H.-S."/>
            <person name="Busman M."/>
            <person name="Brown D.W."/>
            <person name="Divon H."/>
            <person name="Uhlig S."/>
            <person name="Proctor R.H."/>
        </authorList>
    </citation>
    <scope>NUCLEOTIDE SEQUENCE [LARGE SCALE GENOMIC DNA]</scope>
    <source>
        <strain evidence="1 2">NRRL 25311</strain>
    </source>
</reference>
<comment type="caution">
    <text evidence="1">The sequence shown here is derived from an EMBL/GenBank/DDBJ whole genome shotgun (WGS) entry which is preliminary data.</text>
</comment>
<organism evidence="1 2">
    <name type="scientific">Fusarium denticulatum</name>
    <dbReference type="NCBI Taxonomy" id="48507"/>
    <lineage>
        <taxon>Eukaryota</taxon>
        <taxon>Fungi</taxon>
        <taxon>Dikarya</taxon>
        <taxon>Ascomycota</taxon>
        <taxon>Pezizomycotina</taxon>
        <taxon>Sordariomycetes</taxon>
        <taxon>Hypocreomycetidae</taxon>
        <taxon>Hypocreales</taxon>
        <taxon>Nectriaceae</taxon>
        <taxon>Fusarium</taxon>
        <taxon>Fusarium fujikuroi species complex</taxon>
    </lineage>
</organism>
<gene>
    <name evidence="1" type="ORF">FDENT_8557</name>
</gene>
<accession>A0A8H5U025</accession>
<dbReference type="AlphaFoldDB" id="A0A8H5U025"/>
<evidence type="ECO:0000313" key="1">
    <source>
        <dbReference type="EMBL" id="KAF5679988.1"/>
    </source>
</evidence>
<proteinExistence type="predicted"/>
<name>A0A8H5U025_9HYPO</name>
<keyword evidence="2" id="KW-1185">Reference proteome</keyword>